<dbReference type="SUPFAM" id="SSF50621">
    <property type="entry name" value="Alanine racemase C-terminal domain-like"/>
    <property type="match status" value="1"/>
</dbReference>
<comment type="cofactor">
    <cofactor evidence="1">
        <name>pyridoxal 5'-phosphate</name>
        <dbReference type="ChEBI" id="CHEBI:597326"/>
    </cofactor>
</comment>
<evidence type="ECO:0000256" key="3">
    <source>
        <dbReference type="ARBA" id="ARBA00022898"/>
    </source>
</evidence>
<organism evidence="6">
    <name type="scientific">freshwater metagenome</name>
    <dbReference type="NCBI Taxonomy" id="449393"/>
    <lineage>
        <taxon>unclassified sequences</taxon>
        <taxon>metagenomes</taxon>
        <taxon>ecological metagenomes</taxon>
    </lineage>
</organism>
<sequence>MSNHLVPDWLQYPSDVNALDARVWPRHASRRATGEVEIAGVPVSELATQFGTPLYVIDEDDFRARATAARSILGDAAKRIGSEAKVYYASKAFLSTEIVGWIDELGLNIDVSSGGELAAALAGGIPAARIGLHGNNKSLREIGRAVSAGVGAIVIDSEIEIERIAATAGAQDTIQGVRLRINTGVHANTHDFLATAREDQKFGIPIADAPALVAKIRSHSHLKFMGFHQHIGSQIFTVDGFVESTKRLIALHAQELAGGDIPELNLGGGFGVNYKPADKAPDLRYFADAITAVVAEQCDSLGIQVPTLAFEPGRFIAGPAGITLYNVGTIKDVRVTDGATPAVRKYVSVDGGMSDNARPALYEAEYHVTLASRSTTAKPALARVVGKHCESGDIVVRHDYLPEDVQPNDLLAVAVTGAYCYSLASNYNFLTKPAVVAVRSGEARLIIRGESEADLFTRDIRYQAIKADASKNEKS</sequence>
<dbReference type="PROSITE" id="PS00878">
    <property type="entry name" value="ODR_DC_2_1"/>
    <property type="match status" value="1"/>
</dbReference>
<dbReference type="CDD" id="cd06828">
    <property type="entry name" value="PLPDE_III_DapDC"/>
    <property type="match status" value="1"/>
</dbReference>
<dbReference type="EMBL" id="CAEZVN010000089">
    <property type="protein sequence ID" value="CAB4636467.1"/>
    <property type="molecule type" value="Genomic_DNA"/>
</dbReference>
<dbReference type="InterPro" id="IPR022644">
    <property type="entry name" value="De-COase2_N"/>
</dbReference>
<dbReference type="GO" id="GO:0009089">
    <property type="term" value="P:lysine biosynthetic process via diaminopimelate"/>
    <property type="evidence" value="ECO:0007669"/>
    <property type="project" value="InterPro"/>
</dbReference>
<keyword evidence="3" id="KW-0663">Pyridoxal phosphate</keyword>
<dbReference type="InterPro" id="IPR000183">
    <property type="entry name" value="Orn/DAP/Arg_de-COase"/>
</dbReference>
<dbReference type="InterPro" id="IPR002986">
    <property type="entry name" value="DAP_deCOOHase_LysA"/>
</dbReference>
<reference evidence="6" key="1">
    <citation type="submission" date="2020-05" db="EMBL/GenBank/DDBJ databases">
        <authorList>
            <person name="Chiriac C."/>
            <person name="Salcher M."/>
            <person name="Ghai R."/>
            <person name="Kavagutti S V."/>
        </authorList>
    </citation>
    <scope>NUCLEOTIDE SEQUENCE</scope>
</reference>
<protein>
    <submittedName>
        <fullName evidence="6">Unannotated protein</fullName>
    </submittedName>
</protein>
<keyword evidence="2" id="KW-0210">Decarboxylase</keyword>
<dbReference type="GO" id="GO:0008836">
    <property type="term" value="F:diaminopimelate decarboxylase activity"/>
    <property type="evidence" value="ECO:0007669"/>
    <property type="project" value="InterPro"/>
</dbReference>
<keyword evidence="4" id="KW-0456">Lyase</keyword>
<dbReference type="SUPFAM" id="SSF51419">
    <property type="entry name" value="PLP-binding barrel"/>
    <property type="match status" value="1"/>
</dbReference>
<dbReference type="InterPro" id="IPR029066">
    <property type="entry name" value="PLP-binding_barrel"/>
</dbReference>
<dbReference type="InterPro" id="IPR022653">
    <property type="entry name" value="De-COase2_pyr-phos_BS"/>
</dbReference>
<dbReference type="HAMAP" id="MF_02120">
    <property type="entry name" value="LysA"/>
    <property type="match status" value="1"/>
</dbReference>
<dbReference type="PRINTS" id="PR01181">
    <property type="entry name" value="DAPDCRBXLASE"/>
</dbReference>
<evidence type="ECO:0000256" key="2">
    <source>
        <dbReference type="ARBA" id="ARBA00022793"/>
    </source>
</evidence>
<dbReference type="FunFam" id="3.20.20.10:FF:000003">
    <property type="entry name" value="Diaminopimelate decarboxylase"/>
    <property type="match status" value="1"/>
</dbReference>
<proteinExistence type="inferred from homology"/>
<dbReference type="Gene3D" id="3.20.20.10">
    <property type="entry name" value="Alanine racemase"/>
    <property type="match status" value="1"/>
</dbReference>
<accession>A0A6J6JGX7</accession>
<evidence type="ECO:0000313" key="6">
    <source>
        <dbReference type="EMBL" id="CAB4636467.1"/>
    </source>
</evidence>
<evidence type="ECO:0000259" key="5">
    <source>
        <dbReference type="Pfam" id="PF02784"/>
    </source>
</evidence>
<dbReference type="InterPro" id="IPR009006">
    <property type="entry name" value="Ala_racemase/Decarboxylase_C"/>
</dbReference>
<feature type="domain" description="Orn/DAP/Arg decarboxylase 2 N-terminal" evidence="5">
    <location>
        <begin position="77"/>
        <end position="317"/>
    </location>
</feature>
<evidence type="ECO:0000256" key="1">
    <source>
        <dbReference type="ARBA" id="ARBA00001933"/>
    </source>
</evidence>
<dbReference type="NCBIfam" id="TIGR01048">
    <property type="entry name" value="lysA"/>
    <property type="match status" value="1"/>
</dbReference>
<gene>
    <name evidence="6" type="ORF">UFOPK2001_00871</name>
</gene>
<dbReference type="PANTHER" id="PTHR43727">
    <property type="entry name" value="DIAMINOPIMELATE DECARBOXYLASE"/>
    <property type="match status" value="1"/>
</dbReference>
<evidence type="ECO:0000256" key="4">
    <source>
        <dbReference type="ARBA" id="ARBA00023239"/>
    </source>
</evidence>
<dbReference type="PANTHER" id="PTHR43727:SF2">
    <property type="entry name" value="GROUP IV DECARBOXYLASE"/>
    <property type="match status" value="1"/>
</dbReference>
<dbReference type="Gene3D" id="2.40.37.10">
    <property type="entry name" value="Lyase, Ornithine Decarboxylase, Chain A, domain 1"/>
    <property type="match status" value="1"/>
</dbReference>
<dbReference type="AlphaFoldDB" id="A0A6J6JGX7"/>
<dbReference type="Pfam" id="PF02784">
    <property type="entry name" value="Orn_Arg_deC_N"/>
    <property type="match status" value="1"/>
</dbReference>
<name>A0A6J6JGX7_9ZZZZ</name>
<dbReference type="PRINTS" id="PR01179">
    <property type="entry name" value="ODADCRBXLASE"/>
</dbReference>